<dbReference type="KEGG" id="lak:106170795"/>
<accession>A0A1S3J769</accession>
<protein>
    <submittedName>
        <fullName evidence="3">Uncharacterized protein LOC106170795</fullName>
    </submittedName>
</protein>
<evidence type="ECO:0000313" key="2">
    <source>
        <dbReference type="Proteomes" id="UP000085678"/>
    </source>
</evidence>
<dbReference type="PANTHER" id="PTHR45713:SF6">
    <property type="entry name" value="F5_8 TYPE C DOMAIN-CONTAINING PROTEIN"/>
    <property type="match status" value="1"/>
</dbReference>
<dbReference type="InParanoid" id="A0A1S3J769"/>
<sequence>MAALTRTTCFLVVWMIFLTVYLCLCCMEGDGYFGWQCNTTAGCFCKQGQRCQRTLGTCPEHCVDNPWGIGCHDEKINIAHRKPATQSSTYSEGGVSYPANLAVDGDNSTDNMKCIRTNLSYDPTWSVDLGGLYVVRRVVLIKPTTFDNICQFQGARLCINTASVFNCSFRVRDSPANFSSLRQLTKNSRRTHITVV</sequence>
<dbReference type="InterPro" id="IPR051941">
    <property type="entry name" value="BG_Antigen-Binding_Lectin"/>
</dbReference>
<dbReference type="AlphaFoldDB" id="A0A1S3J769"/>
<evidence type="ECO:0000256" key="1">
    <source>
        <dbReference type="SAM" id="SignalP"/>
    </source>
</evidence>
<dbReference type="InterPro" id="IPR008979">
    <property type="entry name" value="Galactose-bd-like_sf"/>
</dbReference>
<keyword evidence="2" id="KW-1185">Reference proteome</keyword>
<gene>
    <name evidence="3" type="primary">LOC106170795</name>
</gene>
<dbReference type="PANTHER" id="PTHR45713">
    <property type="entry name" value="FTP DOMAIN-CONTAINING PROTEIN"/>
    <property type="match status" value="1"/>
</dbReference>
<dbReference type="GeneID" id="106170795"/>
<feature type="chain" id="PRO_5010175316" evidence="1">
    <location>
        <begin position="26"/>
        <end position="196"/>
    </location>
</feature>
<dbReference type="Gene3D" id="2.60.120.260">
    <property type="entry name" value="Galactose-binding domain-like"/>
    <property type="match status" value="1"/>
</dbReference>
<name>A0A1S3J769_LINAN</name>
<feature type="signal peptide" evidence="1">
    <location>
        <begin position="1"/>
        <end position="25"/>
    </location>
</feature>
<dbReference type="SUPFAM" id="SSF49785">
    <property type="entry name" value="Galactose-binding domain-like"/>
    <property type="match status" value="1"/>
</dbReference>
<keyword evidence="1" id="KW-0732">Signal</keyword>
<proteinExistence type="predicted"/>
<evidence type="ECO:0000313" key="3">
    <source>
        <dbReference type="RefSeq" id="XP_013406245.1"/>
    </source>
</evidence>
<dbReference type="RefSeq" id="XP_013406245.1">
    <property type="nucleotide sequence ID" value="XM_013550791.1"/>
</dbReference>
<organism evidence="2 3">
    <name type="scientific">Lingula anatina</name>
    <name type="common">Brachiopod</name>
    <name type="synonym">Lingula unguis</name>
    <dbReference type="NCBI Taxonomy" id="7574"/>
    <lineage>
        <taxon>Eukaryota</taxon>
        <taxon>Metazoa</taxon>
        <taxon>Spiralia</taxon>
        <taxon>Lophotrochozoa</taxon>
        <taxon>Brachiopoda</taxon>
        <taxon>Linguliformea</taxon>
        <taxon>Lingulata</taxon>
        <taxon>Lingulida</taxon>
        <taxon>Linguloidea</taxon>
        <taxon>Lingulidae</taxon>
        <taxon>Lingula</taxon>
    </lineage>
</organism>
<dbReference type="OrthoDB" id="547680at2759"/>
<dbReference type="Proteomes" id="UP000085678">
    <property type="component" value="Unplaced"/>
</dbReference>
<reference evidence="3" key="1">
    <citation type="submission" date="2025-08" db="UniProtKB">
        <authorList>
            <consortium name="RefSeq"/>
        </authorList>
    </citation>
    <scope>IDENTIFICATION</scope>
    <source>
        <tissue evidence="3">Gonads</tissue>
    </source>
</reference>